<sequence length="234" mass="26106">MGSRWTEATRAGVQGRSAGSRLGSSQLRVRQARNEATGQVFCLFIHALLSSSWTVSVSRRVPQVGAQIAEMKTQGLSCAPQPATEFGEPESEKPVLSPEPSQQPLTGKLHKPGTIYSSLQLQHLNQRFQHMQYLALPERAQLAVQLGWTHPNPGREIWFQYKCPQYKKLLKKNSGGQEEDFSGRHPSLSPCSPNLLSIWDLPKVGTLPTSGYDHGFGVWHQHHSPDMLFLPQMM</sequence>
<feature type="DNA-binding region" description="Homeobox" evidence="4">
    <location>
        <begin position="109"/>
        <end position="170"/>
    </location>
</feature>
<proteinExistence type="predicted"/>
<evidence type="ECO:0000256" key="4">
    <source>
        <dbReference type="PROSITE-ProRule" id="PRU00108"/>
    </source>
</evidence>
<dbReference type="FunCoup" id="G3HJQ6">
    <property type="interactions" value="143"/>
</dbReference>
<evidence type="ECO:0000259" key="7">
    <source>
        <dbReference type="PROSITE" id="PS50071"/>
    </source>
</evidence>
<protein>
    <submittedName>
        <fullName evidence="8">Homeobox protein DLX-4</fullName>
    </submittedName>
</protein>
<dbReference type="Proteomes" id="UP000001075">
    <property type="component" value="Unassembled WGS sequence"/>
</dbReference>
<organism evidence="8 9">
    <name type="scientific">Cricetulus griseus</name>
    <name type="common">Chinese hamster</name>
    <name type="synonym">Cricetulus barabensis griseus</name>
    <dbReference type="NCBI Taxonomy" id="10029"/>
    <lineage>
        <taxon>Eukaryota</taxon>
        <taxon>Metazoa</taxon>
        <taxon>Chordata</taxon>
        <taxon>Craniata</taxon>
        <taxon>Vertebrata</taxon>
        <taxon>Euteleostomi</taxon>
        <taxon>Mammalia</taxon>
        <taxon>Eutheria</taxon>
        <taxon>Euarchontoglires</taxon>
        <taxon>Glires</taxon>
        <taxon>Rodentia</taxon>
        <taxon>Myomorpha</taxon>
        <taxon>Muroidea</taxon>
        <taxon>Cricetidae</taxon>
        <taxon>Cricetinae</taxon>
        <taxon>Cricetulus</taxon>
    </lineage>
</organism>
<comment type="subcellular location">
    <subcellularLocation>
        <location evidence="4 5">Nucleus</location>
    </subcellularLocation>
</comment>
<dbReference type="PANTHER" id="PTHR24327">
    <property type="entry name" value="HOMEOBOX PROTEIN"/>
    <property type="match status" value="1"/>
</dbReference>
<dbReference type="SUPFAM" id="SSF46689">
    <property type="entry name" value="Homeodomain-like"/>
    <property type="match status" value="1"/>
</dbReference>
<gene>
    <name evidence="8" type="ORF">I79_010905</name>
</gene>
<dbReference type="InterPro" id="IPR001356">
    <property type="entry name" value="HD"/>
</dbReference>
<accession>G3HJQ6</accession>
<dbReference type="InParanoid" id="G3HJQ6"/>
<reference evidence="9" key="1">
    <citation type="journal article" date="2011" name="Nat. Biotechnol.">
        <title>The genomic sequence of the Chinese hamster ovary (CHO)-K1 cell line.</title>
        <authorList>
            <person name="Xu X."/>
            <person name="Nagarajan H."/>
            <person name="Lewis N.E."/>
            <person name="Pan S."/>
            <person name="Cai Z."/>
            <person name="Liu X."/>
            <person name="Chen W."/>
            <person name="Xie M."/>
            <person name="Wang W."/>
            <person name="Hammond S."/>
            <person name="Andersen M.R."/>
            <person name="Neff N."/>
            <person name="Passarelli B."/>
            <person name="Koh W."/>
            <person name="Fan H.C."/>
            <person name="Wang J."/>
            <person name="Gui Y."/>
            <person name="Lee K.H."/>
            <person name="Betenbaugh M.J."/>
            <person name="Quake S.R."/>
            <person name="Famili I."/>
            <person name="Palsson B.O."/>
            <person name="Wang J."/>
        </authorList>
    </citation>
    <scope>NUCLEOTIDE SEQUENCE [LARGE SCALE GENOMIC DNA]</scope>
    <source>
        <strain evidence="9">CHO K1 cell line</strain>
    </source>
</reference>
<evidence type="ECO:0000256" key="6">
    <source>
        <dbReference type="SAM" id="MobiDB-lite"/>
    </source>
</evidence>
<dbReference type="STRING" id="10029.G3HJQ6"/>
<evidence type="ECO:0000256" key="2">
    <source>
        <dbReference type="ARBA" id="ARBA00023155"/>
    </source>
</evidence>
<evidence type="ECO:0000256" key="5">
    <source>
        <dbReference type="RuleBase" id="RU000682"/>
    </source>
</evidence>
<dbReference type="EMBL" id="JH000436">
    <property type="protein sequence ID" value="EGW01783.1"/>
    <property type="molecule type" value="Genomic_DNA"/>
</dbReference>
<dbReference type="GO" id="GO:0005634">
    <property type="term" value="C:nucleus"/>
    <property type="evidence" value="ECO:0007669"/>
    <property type="project" value="UniProtKB-SubCell"/>
</dbReference>
<feature type="domain" description="Homeobox" evidence="7">
    <location>
        <begin position="107"/>
        <end position="169"/>
    </location>
</feature>
<keyword evidence="1 4" id="KW-0238">DNA-binding</keyword>
<dbReference type="InterPro" id="IPR009057">
    <property type="entry name" value="Homeodomain-like_sf"/>
</dbReference>
<evidence type="ECO:0000256" key="3">
    <source>
        <dbReference type="ARBA" id="ARBA00023242"/>
    </source>
</evidence>
<dbReference type="PANTHER" id="PTHR24327:SF21">
    <property type="entry name" value="HOMEOBOX PROTEIN DLX-4"/>
    <property type="match status" value="1"/>
</dbReference>
<dbReference type="PROSITE" id="PS50071">
    <property type="entry name" value="HOMEOBOX_2"/>
    <property type="match status" value="1"/>
</dbReference>
<dbReference type="AlphaFoldDB" id="G3HJQ6"/>
<dbReference type="GO" id="GO:0000978">
    <property type="term" value="F:RNA polymerase II cis-regulatory region sequence-specific DNA binding"/>
    <property type="evidence" value="ECO:0007669"/>
    <property type="project" value="TreeGrafter"/>
</dbReference>
<evidence type="ECO:0000256" key="1">
    <source>
        <dbReference type="ARBA" id="ARBA00023125"/>
    </source>
</evidence>
<keyword evidence="2 4" id="KW-0371">Homeobox</keyword>
<dbReference type="GO" id="GO:0030154">
    <property type="term" value="P:cell differentiation"/>
    <property type="evidence" value="ECO:0007669"/>
    <property type="project" value="TreeGrafter"/>
</dbReference>
<name>G3HJQ6_CRIGR</name>
<feature type="region of interest" description="Disordered" evidence="6">
    <location>
        <begin position="78"/>
        <end position="107"/>
    </location>
</feature>
<evidence type="ECO:0000313" key="9">
    <source>
        <dbReference type="Proteomes" id="UP000001075"/>
    </source>
</evidence>
<dbReference type="Pfam" id="PF00046">
    <property type="entry name" value="Homeodomain"/>
    <property type="match status" value="1"/>
</dbReference>
<dbReference type="Gene3D" id="1.10.10.60">
    <property type="entry name" value="Homeodomain-like"/>
    <property type="match status" value="1"/>
</dbReference>
<feature type="region of interest" description="Disordered" evidence="6">
    <location>
        <begin position="1"/>
        <end position="26"/>
    </location>
</feature>
<dbReference type="GO" id="GO:0000981">
    <property type="term" value="F:DNA-binding transcription factor activity, RNA polymerase II-specific"/>
    <property type="evidence" value="ECO:0007669"/>
    <property type="project" value="TreeGrafter"/>
</dbReference>
<keyword evidence="3 4" id="KW-0539">Nucleus</keyword>
<evidence type="ECO:0000313" key="8">
    <source>
        <dbReference type="EMBL" id="EGW01783.1"/>
    </source>
</evidence>
<dbReference type="InterPro" id="IPR050460">
    <property type="entry name" value="Distal-less_Homeobox_TF"/>
</dbReference>
<dbReference type="CDD" id="cd00086">
    <property type="entry name" value="homeodomain"/>
    <property type="match status" value="1"/>
</dbReference>